<reference evidence="4 5" key="1">
    <citation type="journal article" date="2015" name="J. Gen. Virol.">
        <title>Genome sequence and comparative virulence of raccoonpox virus: the first North American poxvirus sequence.</title>
        <authorList>
            <person name="Fleischauer C."/>
            <person name="Upton C."/>
            <person name="Victoria J."/>
            <person name="Jones G.J."/>
            <person name="Roper R.L."/>
        </authorList>
    </citation>
    <scope>NUCLEOTIDE SEQUENCE [LARGE SCALE GENOMIC DNA]</scope>
    <source>
        <strain evidence="4 5">Herman</strain>
    </source>
</reference>
<feature type="region of interest" description="Disordered" evidence="3">
    <location>
        <begin position="1"/>
        <end position="25"/>
    </location>
</feature>
<dbReference type="OrthoDB" id="28179at10239"/>
<keyword evidence="5" id="KW-1185">Reference proteome</keyword>
<dbReference type="GeneID" id="24528075"/>
<name>A0A0G3FXJ6_RACVI</name>
<evidence type="ECO:0000313" key="4">
    <source>
        <dbReference type="EMBL" id="AKJ93675.1"/>
    </source>
</evidence>
<keyword evidence="1" id="KW-0244">Early protein</keyword>
<accession>A0A0G3FXJ6</accession>
<evidence type="ECO:0000256" key="3">
    <source>
        <dbReference type="SAM" id="MobiDB-lite"/>
    </source>
</evidence>
<sequence length="62" mass="7444">MDVSKRKPEVRKTQENTRPRTPPSYEEIAKYGHSLHVKKFTNEEVRLENDYPWVISYDPPKK</sequence>
<dbReference type="Proteomes" id="UP000101745">
    <property type="component" value="Segment"/>
</dbReference>
<dbReference type="EMBL" id="KP143769">
    <property type="protein sequence ID" value="AKJ93675.1"/>
    <property type="molecule type" value="Genomic_DNA"/>
</dbReference>
<dbReference type="InterPro" id="IPR008726">
    <property type="entry name" value="Poxvirus_F8"/>
</dbReference>
<evidence type="ECO:0000256" key="2">
    <source>
        <dbReference type="ARBA" id="ARBA00034700"/>
    </source>
</evidence>
<gene>
    <name evidence="4" type="ORF">RCNV-Herman-041</name>
</gene>
<dbReference type="KEGG" id="vg:24528075"/>
<dbReference type="RefSeq" id="YP_009143354.1">
    <property type="nucleotide sequence ID" value="NC_027213.1"/>
</dbReference>
<protein>
    <submittedName>
        <fullName evidence="4">IActA-like protein</fullName>
    </submittedName>
</protein>
<proteinExistence type="inferred from homology"/>
<organism evidence="4 5">
    <name type="scientific">Raccoon poxvirus</name>
    <name type="common">RCN</name>
    <dbReference type="NCBI Taxonomy" id="10256"/>
    <lineage>
        <taxon>Viruses</taxon>
        <taxon>Varidnaviria</taxon>
        <taxon>Bamfordvirae</taxon>
        <taxon>Nucleocytoviricota</taxon>
        <taxon>Pokkesviricetes</taxon>
        <taxon>Chitovirales</taxon>
        <taxon>Poxviridae</taxon>
        <taxon>Chordopoxvirinae</taxon>
        <taxon>Orthopoxvirus</taxon>
        <taxon>Orthopoxvirus raccoonpox</taxon>
    </lineage>
</organism>
<dbReference type="Pfam" id="PF05886">
    <property type="entry name" value="Orthopox_F8"/>
    <property type="match status" value="1"/>
</dbReference>
<evidence type="ECO:0000256" key="1">
    <source>
        <dbReference type="ARBA" id="ARBA00022518"/>
    </source>
</evidence>
<comment type="similarity">
    <text evidence="2">Belongs to the orthopoxvirus OPG052 family.</text>
</comment>
<organismHost>
    <name type="scientific">Procyon lotor</name>
    <name type="common">Raccoon</name>
    <dbReference type="NCBI Taxonomy" id="9654"/>
</organismHost>
<feature type="compositionally biased region" description="Basic and acidic residues" evidence="3">
    <location>
        <begin position="1"/>
        <end position="18"/>
    </location>
</feature>
<evidence type="ECO:0000313" key="5">
    <source>
        <dbReference type="Proteomes" id="UP000101745"/>
    </source>
</evidence>